<evidence type="ECO:0000313" key="3">
    <source>
        <dbReference type="Proteomes" id="UP000554520"/>
    </source>
</evidence>
<evidence type="ECO:0000256" key="1">
    <source>
        <dbReference type="SAM" id="Coils"/>
    </source>
</evidence>
<dbReference type="RefSeq" id="WP_183662872.1">
    <property type="nucleotide sequence ID" value="NZ_JACHXN010000010.1"/>
</dbReference>
<evidence type="ECO:0008006" key="4">
    <source>
        <dbReference type="Google" id="ProtNLM"/>
    </source>
</evidence>
<dbReference type="EMBL" id="JACHXN010000010">
    <property type="protein sequence ID" value="MBB3146911.1"/>
    <property type="molecule type" value="Genomic_DNA"/>
</dbReference>
<dbReference type="SUPFAM" id="SSF52540">
    <property type="entry name" value="P-loop containing nucleoside triphosphate hydrolases"/>
    <property type="match status" value="1"/>
</dbReference>
<reference evidence="2 3" key="1">
    <citation type="submission" date="2020-08" db="EMBL/GenBank/DDBJ databases">
        <title>Genomic Encyclopedia of Type Strains, Phase III (KMG-III): the genomes of soil and plant-associated and newly described type strains.</title>
        <authorList>
            <person name="Whitman W."/>
        </authorList>
    </citation>
    <scope>NUCLEOTIDE SEQUENCE [LARGE SCALE GENOMIC DNA]</scope>
    <source>
        <strain evidence="2 3">CECT 7015</strain>
    </source>
</reference>
<evidence type="ECO:0000313" key="2">
    <source>
        <dbReference type="EMBL" id="MBB3146911.1"/>
    </source>
</evidence>
<dbReference type="InterPro" id="IPR027417">
    <property type="entry name" value="P-loop_NTPase"/>
</dbReference>
<dbReference type="Gene3D" id="3.40.50.300">
    <property type="entry name" value="P-loop containing nucleotide triphosphate hydrolases"/>
    <property type="match status" value="1"/>
</dbReference>
<feature type="coiled-coil region" evidence="1">
    <location>
        <begin position="430"/>
        <end position="484"/>
    </location>
</feature>
<sequence>MSAKVMPDAKGRQVWIAAISKKSGYSEELVASVLEKHGIRPKVTAAVPQRLMVTSLSFTGKKLGATPPSDIDFGPKPMGPGLWAVTSQRNFRGKTSILNIIRWCLTGRQYIADVMTSWFTAVTLRFTLDDREFEVRLSNASEGTGELLKHARGNEFQLASFSNHVEFEAAMSDFFMEELGLQKIENHIEKDGKGIDQPHGWVWLFTAMWVEPRPSALFGVQMPGAMSARMMQMYLGFPWVNTTNEIKAAQSRFRVKAAQSHLVSSGIRATTEGRIASLAAQRADLQAKFADVSPNTARLKLAEASQRFVNADADLRAFVAKKQVAEDDFESAKMAYAEARRSSQAAKESAAAGYVFRAIRPVCCPSCDEVITEEAAESHLRDHTCVVCKTPDRKGDDEEDTERTLLLAENEAKEQLDAQTTRVRLITSQINEARLARAKASEQCATAEAEIADMTTVEENTVRIQILDAQIAELRNLNQAETEAEDGDSKVLAAAEVITKEMYEVEQGRVLKRVSDLTKEYAVTFGIENLQSVSIDGGVRMKLIKNGQPTFFSKCTDGEKARLKVAATLAMLKVSEDEGVGRHPGLLLIDSPGDNAMVSVDYENLVSGISTLSEELKTVQIILSAVSGPVILSHVPKARRIEAVGDDYLW</sequence>
<comment type="caution">
    <text evidence="2">The sequence shown here is derived from an EMBL/GenBank/DDBJ whole genome shotgun (WGS) entry which is preliminary data.</text>
</comment>
<dbReference type="AlphaFoldDB" id="A0A839UDY3"/>
<protein>
    <recommendedName>
        <fullName evidence="4">Large ATP-binding protein</fullName>
    </recommendedName>
</protein>
<organism evidence="2 3">
    <name type="scientific">Phyllobacterium trifolii</name>
    <dbReference type="NCBI Taxonomy" id="300193"/>
    <lineage>
        <taxon>Bacteria</taxon>
        <taxon>Pseudomonadati</taxon>
        <taxon>Pseudomonadota</taxon>
        <taxon>Alphaproteobacteria</taxon>
        <taxon>Hyphomicrobiales</taxon>
        <taxon>Phyllobacteriaceae</taxon>
        <taxon>Phyllobacterium</taxon>
    </lineage>
</organism>
<keyword evidence="1" id="KW-0175">Coiled coil</keyword>
<accession>A0A839UDY3</accession>
<keyword evidence="3" id="KW-1185">Reference proteome</keyword>
<gene>
    <name evidence="2" type="ORF">FHS21_003327</name>
</gene>
<name>A0A839UDY3_9HYPH</name>
<proteinExistence type="predicted"/>
<dbReference type="Proteomes" id="UP000554520">
    <property type="component" value="Unassembled WGS sequence"/>
</dbReference>